<dbReference type="SMART" id="SM00448">
    <property type="entry name" value="REC"/>
    <property type="match status" value="1"/>
</dbReference>
<dbReference type="CDD" id="cd00156">
    <property type="entry name" value="REC"/>
    <property type="match status" value="1"/>
</dbReference>
<dbReference type="EMBL" id="VLJN01000004">
    <property type="protein sequence ID" value="TWG88448.1"/>
    <property type="molecule type" value="Genomic_DNA"/>
</dbReference>
<dbReference type="PANTHER" id="PTHR43065">
    <property type="entry name" value="SENSOR HISTIDINE KINASE"/>
    <property type="match status" value="1"/>
</dbReference>
<keyword evidence="8" id="KW-0418">Kinase</keyword>
<organism evidence="8 9">
    <name type="scientific">Cupriavidus gilardii J11</name>
    <dbReference type="NCBI Taxonomy" id="936133"/>
    <lineage>
        <taxon>Bacteria</taxon>
        <taxon>Pseudomonadati</taxon>
        <taxon>Pseudomonadota</taxon>
        <taxon>Betaproteobacteria</taxon>
        <taxon>Burkholderiales</taxon>
        <taxon>Burkholderiaceae</taxon>
        <taxon>Cupriavidus</taxon>
    </lineage>
</organism>
<dbReference type="GO" id="GO:0000155">
    <property type="term" value="F:phosphorelay sensor kinase activity"/>
    <property type="evidence" value="ECO:0007669"/>
    <property type="project" value="InterPro"/>
</dbReference>
<dbReference type="CDD" id="cd12914">
    <property type="entry name" value="PDC1_DGC_like"/>
    <property type="match status" value="1"/>
</dbReference>
<comment type="caution">
    <text evidence="8">The sequence shown here is derived from an EMBL/GenBank/DDBJ whole genome shotgun (WGS) entry which is preliminary data.</text>
</comment>
<dbReference type="Proteomes" id="UP000318141">
    <property type="component" value="Unassembled WGS sequence"/>
</dbReference>
<evidence type="ECO:0000256" key="2">
    <source>
        <dbReference type="ARBA" id="ARBA00012438"/>
    </source>
</evidence>
<evidence type="ECO:0000259" key="6">
    <source>
        <dbReference type="PROSITE" id="PS50109"/>
    </source>
</evidence>
<dbReference type="InterPro" id="IPR036097">
    <property type="entry name" value="HisK_dim/P_sf"/>
</dbReference>
<dbReference type="EC" id="2.7.13.3" evidence="2"/>
<evidence type="ECO:0000313" key="9">
    <source>
        <dbReference type="Proteomes" id="UP000318141"/>
    </source>
</evidence>
<evidence type="ECO:0000313" key="8">
    <source>
        <dbReference type="EMBL" id="TWG88448.1"/>
    </source>
</evidence>
<accession>A0A562BT42</accession>
<dbReference type="InterPro" id="IPR003594">
    <property type="entry name" value="HATPase_dom"/>
</dbReference>
<feature type="transmembrane region" description="Helical" evidence="5">
    <location>
        <begin position="21"/>
        <end position="42"/>
    </location>
</feature>
<dbReference type="PRINTS" id="PR00344">
    <property type="entry name" value="BCTRLSENSOR"/>
</dbReference>
<name>A0A562BT42_9BURK</name>
<keyword evidence="8" id="KW-0808">Transferase</keyword>
<reference evidence="8 9" key="1">
    <citation type="submission" date="2019-07" db="EMBL/GenBank/DDBJ databases">
        <title>Genome sequencing of lignin-degrading bacterial isolates.</title>
        <authorList>
            <person name="Gladden J."/>
        </authorList>
    </citation>
    <scope>NUCLEOTIDE SEQUENCE [LARGE SCALE GENOMIC DNA]</scope>
    <source>
        <strain evidence="8 9">J11</strain>
    </source>
</reference>
<feature type="transmembrane region" description="Helical" evidence="5">
    <location>
        <begin position="293"/>
        <end position="311"/>
    </location>
</feature>
<dbReference type="InterPro" id="IPR001789">
    <property type="entry name" value="Sig_transdc_resp-reg_receiver"/>
</dbReference>
<keyword evidence="5" id="KW-1133">Transmembrane helix</keyword>
<dbReference type="Gene3D" id="3.30.450.20">
    <property type="entry name" value="PAS domain"/>
    <property type="match status" value="2"/>
</dbReference>
<keyword evidence="3 4" id="KW-0597">Phosphoprotein</keyword>
<dbReference type="CDD" id="cd12915">
    <property type="entry name" value="PDC2_DGC_like"/>
    <property type="match status" value="1"/>
</dbReference>
<dbReference type="Gene3D" id="1.10.287.130">
    <property type="match status" value="1"/>
</dbReference>
<dbReference type="InterPro" id="IPR004358">
    <property type="entry name" value="Sig_transdc_His_kin-like_C"/>
</dbReference>
<dbReference type="SUPFAM" id="SSF47384">
    <property type="entry name" value="Homodimeric domain of signal transducing histidine kinase"/>
    <property type="match status" value="1"/>
</dbReference>
<dbReference type="PANTHER" id="PTHR43065:SF49">
    <property type="entry name" value="HISTIDINE KINASE"/>
    <property type="match status" value="1"/>
</dbReference>
<proteinExistence type="predicted"/>
<evidence type="ECO:0000259" key="7">
    <source>
        <dbReference type="PROSITE" id="PS50110"/>
    </source>
</evidence>
<dbReference type="CDD" id="cd00082">
    <property type="entry name" value="HisKA"/>
    <property type="match status" value="1"/>
</dbReference>
<keyword evidence="9" id="KW-1185">Reference proteome</keyword>
<dbReference type="PROSITE" id="PS50109">
    <property type="entry name" value="HIS_KIN"/>
    <property type="match status" value="1"/>
</dbReference>
<feature type="domain" description="Histidine kinase" evidence="6">
    <location>
        <begin position="357"/>
        <end position="574"/>
    </location>
</feature>
<dbReference type="Pfam" id="PF00072">
    <property type="entry name" value="Response_reg"/>
    <property type="match status" value="1"/>
</dbReference>
<keyword evidence="5" id="KW-0472">Membrane</keyword>
<evidence type="ECO:0000256" key="3">
    <source>
        <dbReference type="ARBA" id="ARBA00022553"/>
    </source>
</evidence>
<dbReference type="SUPFAM" id="SSF55874">
    <property type="entry name" value="ATPase domain of HSP90 chaperone/DNA topoisomerase II/histidine kinase"/>
    <property type="match status" value="1"/>
</dbReference>
<protein>
    <recommendedName>
        <fullName evidence="2">histidine kinase</fullName>
        <ecNumber evidence="2">2.7.13.3</ecNumber>
    </recommendedName>
</protein>
<dbReference type="InterPro" id="IPR011006">
    <property type="entry name" value="CheY-like_superfamily"/>
</dbReference>
<sequence>MSHRFLGTRHYFASQRRTLRALLVIAVALPAAMVAAWGWLALRHDMDNAELRAAGMARVVQEHASKIFDTNHQINSRLRDVTAGMSNAEVRQHEQELHVRLADIVGGVSQASSVSVFDNQGRLLASSRFFPVPPISIAQREDFRAIVAEGRPFYVTAPHTGQVVPERIVNASMPRLGPGGEMVGVVSVTLRPSYFADFYRDVLSQDPGAEAALVRADGAVLASYPGTAPEYVRGPLQQLLERASEGVRDSVSRVPGLSGADSIVADRAAGSGMLHAVVGIPVSVIQQQWRRRLYMAAMVAAIPSAALWAALGMSLRRLRREEQAFLRWQEEIGKREEAEERYRQSRKLEAVGHLITSVAHDFRNVLSVISFNTDLMITRPDVGREKALAGIKRSLASGVALTNQLIGMARKRQHRKEVLTIGQEAEAWTPLICTTLGSRARLRYDIAPDCWPVCADRNELELAMINLASNARDAMPDGGSFMVSASNVSLDGERPPGMRGDYVCLSARDEGRGMPPEVVERVFEPLFTTKTGGLGSGLGLAQVHDFCREVDGLAVIESEPGKGTVVRLYLPAWKHGDAGMRASGQSSSVLIVADQPRNVHSAVESLQAAGHRVTLVRDEAEALAATDRYGFDLVVCDARLGATLGGLPLRERLVHSYPFLPVVLMTDDADMIALAAVSGLPFLLKPWNAQTLVRAGILHVKRTSDGKSNVYRA</sequence>
<comment type="catalytic activity">
    <reaction evidence="1">
        <text>ATP + protein L-histidine = ADP + protein N-phospho-L-histidine.</text>
        <dbReference type="EC" id="2.7.13.3"/>
    </reaction>
</comment>
<dbReference type="SMART" id="SM00387">
    <property type="entry name" value="HATPase_c"/>
    <property type="match status" value="1"/>
</dbReference>
<evidence type="ECO:0000256" key="1">
    <source>
        <dbReference type="ARBA" id="ARBA00000085"/>
    </source>
</evidence>
<dbReference type="PROSITE" id="PS50110">
    <property type="entry name" value="RESPONSE_REGULATORY"/>
    <property type="match status" value="1"/>
</dbReference>
<dbReference type="InterPro" id="IPR005467">
    <property type="entry name" value="His_kinase_dom"/>
</dbReference>
<dbReference type="Gene3D" id="3.40.50.2300">
    <property type="match status" value="1"/>
</dbReference>
<evidence type="ECO:0000256" key="4">
    <source>
        <dbReference type="PROSITE-ProRule" id="PRU00169"/>
    </source>
</evidence>
<feature type="domain" description="Response regulatory" evidence="7">
    <location>
        <begin position="588"/>
        <end position="700"/>
    </location>
</feature>
<keyword evidence="5" id="KW-0812">Transmembrane</keyword>
<dbReference type="SUPFAM" id="SSF52172">
    <property type="entry name" value="CheY-like"/>
    <property type="match status" value="1"/>
</dbReference>
<dbReference type="Gene3D" id="3.30.565.10">
    <property type="entry name" value="Histidine kinase-like ATPase, C-terminal domain"/>
    <property type="match status" value="1"/>
</dbReference>
<feature type="modified residue" description="4-aspartylphosphate" evidence="4">
    <location>
        <position position="637"/>
    </location>
</feature>
<dbReference type="InterPro" id="IPR003661">
    <property type="entry name" value="HisK_dim/P_dom"/>
</dbReference>
<dbReference type="AlphaFoldDB" id="A0A562BT42"/>
<gene>
    <name evidence="8" type="ORF">L602_001200000410</name>
</gene>
<dbReference type="InterPro" id="IPR036890">
    <property type="entry name" value="HATPase_C_sf"/>
</dbReference>
<dbReference type="SMART" id="SM00388">
    <property type="entry name" value="HisKA"/>
    <property type="match status" value="1"/>
</dbReference>
<evidence type="ECO:0000256" key="5">
    <source>
        <dbReference type="SAM" id="Phobius"/>
    </source>
</evidence>
<dbReference type="Pfam" id="PF02518">
    <property type="entry name" value="HATPase_c"/>
    <property type="match status" value="1"/>
</dbReference>